<dbReference type="VEuPathDB" id="AmoebaDB:NfTy_069170"/>
<dbReference type="GO" id="GO:0051539">
    <property type="term" value="F:4 iron, 4 sulfur cluster binding"/>
    <property type="evidence" value="ECO:0007669"/>
    <property type="project" value="UniProtKB-KW"/>
</dbReference>
<keyword evidence="9 12" id="KW-0496">Mitochondrion</keyword>
<feature type="binding site" evidence="12">
    <location>
        <position position="204"/>
    </location>
    <ligand>
        <name>[2Fe-2S] cluster</name>
        <dbReference type="ChEBI" id="CHEBI:190135"/>
    </ligand>
</feature>
<dbReference type="CDD" id="cd02440">
    <property type="entry name" value="AdoMet_MTases"/>
    <property type="match status" value="1"/>
</dbReference>
<keyword evidence="5 12" id="KW-0001">2Fe-2S</keyword>
<feature type="region of interest" description="Fe-S binding site A" evidence="12">
    <location>
        <begin position="188"/>
        <end position="204"/>
    </location>
</feature>
<feature type="binding site" evidence="12">
    <location>
        <position position="233"/>
    </location>
    <ligand>
        <name>[4Fe-4S] cluster</name>
        <dbReference type="ChEBI" id="CHEBI:49883"/>
    </ligand>
</feature>
<reference evidence="15 16" key="1">
    <citation type="journal article" date="2019" name="Sci. Rep.">
        <title>Nanopore sequencing improves the draft genome of the human pathogenic amoeba Naegleria fowleri.</title>
        <authorList>
            <person name="Liechti N."/>
            <person name="Schurch N."/>
            <person name="Bruggmann R."/>
            <person name="Wittwer M."/>
        </authorList>
    </citation>
    <scope>NUCLEOTIDE SEQUENCE [LARGE SCALE GENOMIC DNA]</scope>
    <source>
        <strain evidence="15 16">ATCC 30894</strain>
    </source>
</reference>
<feature type="region of interest" description="Fe-S binding site B" evidence="12">
    <location>
        <begin position="222"/>
        <end position="236"/>
    </location>
</feature>
<dbReference type="Proteomes" id="UP000444721">
    <property type="component" value="Unassembled WGS sequence"/>
</dbReference>
<dbReference type="HAMAP" id="MF_03115">
    <property type="entry name" value="Anamorsin"/>
    <property type="match status" value="1"/>
</dbReference>
<feature type="binding site" evidence="12">
    <location>
        <position position="222"/>
    </location>
    <ligand>
        <name>[4Fe-4S] cluster</name>
        <dbReference type="ChEBI" id="CHEBI:49883"/>
    </ligand>
</feature>
<evidence type="ECO:0000256" key="7">
    <source>
        <dbReference type="ARBA" id="ARBA00023004"/>
    </source>
</evidence>
<comment type="similarity">
    <text evidence="2 12">Belongs to the anamorsin family.</text>
</comment>
<evidence type="ECO:0000313" key="15">
    <source>
        <dbReference type="EMBL" id="KAF0976790.1"/>
    </source>
</evidence>
<evidence type="ECO:0000256" key="12">
    <source>
        <dbReference type="HAMAP-Rule" id="MF_03115"/>
    </source>
</evidence>
<comment type="function">
    <text evidence="11 12">Component of the cytosolic iron-sulfur (Fe-S) protein assembly (CIA) machinery. Required for the maturation of extramitochondrial Fe-S proteins. Part of an electron transfer chain functioning in an early step of cytosolic Fe-S biogenesis, facilitating the de novo assembly of a [4Fe-4S] cluster on the cytosolic Fe-S scaffold complex. Electrons are transferred from NADPH via a FAD- and FMN-containing diflavin oxidoreductase. Together with the diflavin oxidoreductase, also required for the assembly of the diferric tyrosyl radical cofactor of ribonucleotide reductase (RNR), probably by providing electrons for reduction during radical cofactor maturation in the catalytic small subunit.</text>
</comment>
<comment type="domain">
    <text evidence="12">The C-terminal domain binds 2 Fe-S clusters but is otherwise mostly in an intrinsically disordered conformation.</text>
</comment>
<keyword evidence="7 12" id="KW-0408">Iron</keyword>
<evidence type="ECO:0000256" key="10">
    <source>
        <dbReference type="ARBA" id="ARBA00034078"/>
    </source>
</evidence>
<evidence type="ECO:0000259" key="14">
    <source>
        <dbReference type="Pfam" id="PF08241"/>
    </source>
</evidence>
<comment type="cofactor">
    <cofactor evidence="1 12">
        <name>[4Fe-4S] cluster</name>
        <dbReference type="ChEBI" id="CHEBI:49883"/>
    </cofactor>
</comment>
<feature type="short sequence motif" description="Cx2C motif 2" evidence="12">
    <location>
        <begin position="233"/>
        <end position="236"/>
    </location>
</feature>
<feature type="domain" description="Anamorsin C-terminal" evidence="13">
    <location>
        <begin position="212"/>
        <end position="252"/>
    </location>
</feature>
<evidence type="ECO:0000256" key="1">
    <source>
        <dbReference type="ARBA" id="ARBA00001966"/>
    </source>
</evidence>
<keyword evidence="8 12" id="KW-0411">Iron-sulfur</keyword>
<comment type="caution">
    <text evidence="12">Lacks conserved residue(s) required for the propagation of feature annotation.</text>
</comment>
<sequence length="265" mass="29275">MTISKQVLVIVNFSSEEMEKSFESAKNVLKSNGFDGSNSQLTKCDISKVIPYENESYDVVINLESKIQTTEQFIAECLRVLKKGGLVLLSQDNNSEENLMMAGFLNIVNDSNQKVVKAEKASWDMGTSFSLATKEKQANNITTQSSQPQQKSFKTWTVSNLEEDDIMNDDDLLEDEDLNNAANSFDDCGTGVGSSRKACKNCTCGRKEGEIPSSTEQHVSSCGNCYKGDAFRCSTCPYLGMPAFDPSNPIQIKNDKIQINNTMDI</sequence>
<dbReference type="InterPro" id="IPR046408">
    <property type="entry name" value="CIAPIN1"/>
</dbReference>
<dbReference type="GO" id="GO:0046872">
    <property type="term" value="F:metal ion binding"/>
    <property type="evidence" value="ECO:0007669"/>
    <property type="project" value="UniProtKB-KW"/>
</dbReference>
<comment type="subcellular location">
    <subcellularLocation>
        <location evidence="12">Cytoplasm</location>
    </subcellularLocation>
    <subcellularLocation>
        <location evidence="12">Mitochondrion intermembrane space</location>
    </subcellularLocation>
</comment>
<feature type="binding site" evidence="12">
    <location>
        <position position="225"/>
    </location>
    <ligand>
        <name>[4Fe-4S] cluster</name>
        <dbReference type="ChEBI" id="CHEBI:49883"/>
    </ligand>
</feature>
<dbReference type="OrthoDB" id="311633at2759"/>
<evidence type="ECO:0000256" key="6">
    <source>
        <dbReference type="ARBA" id="ARBA00022723"/>
    </source>
</evidence>
<comment type="domain">
    <text evidence="12">The twin Cx2C motifs are involved in the recognition by the mitochondrial MIA40-ERV1 disulfide relay system. The formation of 2 disulfide bonds in the Cx2C motifs through dithiol/disulfide exchange reactions effectively traps the protein in the mitochondrial intermembrane space.</text>
</comment>
<dbReference type="GO" id="GO:0009055">
    <property type="term" value="F:electron transfer activity"/>
    <property type="evidence" value="ECO:0007669"/>
    <property type="project" value="UniProtKB-UniRule"/>
</dbReference>
<keyword evidence="6 12" id="KW-0479">Metal-binding</keyword>
<keyword evidence="4 12" id="KW-0963">Cytoplasm</keyword>
<feature type="binding site" evidence="12">
    <location>
        <position position="188"/>
    </location>
    <ligand>
        <name>[2Fe-2S] cluster</name>
        <dbReference type="ChEBI" id="CHEBI:190135"/>
    </ligand>
</feature>
<dbReference type="RefSeq" id="XP_044561503.1">
    <property type="nucleotide sequence ID" value="XM_044707461.1"/>
</dbReference>
<dbReference type="GO" id="GO:0005758">
    <property type="term" value="C:mitochondrial intermembrane space"/>
    <property type="evidence" value="ECO:0007669"/>
    <property type="project" value="UniProtKB-SubCell"/>
</dbReference>
<protein>
    <recommendedName>
        <fullName evidence="12">Anamorsin homolog</fullName>
    </recommendedName>
    <alternativeName>
        <fullName evidence="12">Fe-S cluster assembly protein DRE2 homolog</fullName>
    </alternativeName>
</protein>
<feature type="binding site" evidence="12">
    <location>
        <position position="199"/>
    </location>
    <ligand>
        <name>[2Fe-2S] cluster</name>
        <dbReference type="ChEBI" id="CHEBI:190135"/>
    </ligand>
</feature>
<comment type="caution">
    <text evidence="15">The sequence shown here is derived from an EMBL/GenBank/DDBJ whole genome shotgun (WGS) entry which is preliminary data.</text>
</comment>
<evidence type="ECO:0000259" key="13">
    <source>
        <dbReference type="Pfam" id="PF05093"/>
    </source>
</evidence>
<dbReference type="PANTHER" id="PTHR13273:SF14">
    <property type="entry name" value="ANAMORSIN"/>
    <property type="match status" value="1"/>
</dbReference>
<evidence type="ECO:0000256" key="3">
    <source>
        <dbReference type="ARBA" id="ARBA00022485"/>
    </source>
</evidence>
<dbReference type="InterPro" id="IPR013216">
    <property type="entry name" value="Methyltransf_11"/>
</dbReference>
<name>A0A6A5BSL2_NAEFO</name>
<dbReference type="VEuPathDB" id="AmoebaDB:FDP41_004085"/>
<dbReference type="SUPFAM" id="SSF53335">
    <property type="entry name" value="S-adenosyl-L-methionine-dependent methyltransferases"/>
    <property type="match status" value="1"/>
</dbReference>
<feature type="domain" description="Methyltransferase type 11" evidence="14">
    <location>
        <begin position="23"/>
        <end position="88"/>
    </location>
</feature>
<feature type="binding site" evidence="12">
    <location>
        <position position="202"/>
    </location>
    <ligand>
        <name>[2Fe-2S] cluster</name>
        <dbReference type="ChEBI" id="CHEBI:190135"/>
    </ligand>
</feature>
<evidence type="ECO:0000256" key="9">
    <source>
        <dbReference type="ARBA" id="ARBA00023128"/>
    </source>
</evidence>
<evidence type="ECO:0000313" key="16">
    <source>
        <dbReference type="Proteomes" id="UP000444721"/>
    </source>
</evidence>
<feature type="short sequence motif" description="Cx2C motif 1" evidence="12">
    <location>
        <begin position="222"/>
        <end position="225"/>
    </location>
</feature>
<dbReference type="Gene3D" id="3.40.50.150">
    <property type="entry name" value="Vaccinia Virus protein VP39"/>
    <property type="match status" value="1"/>
</dbReference>
<evidence type="ECO:0000256" key="2">
    <source>
        <dbReference type="ARBA" id="ARBA00008169"/>
    </source>
</evidence>
<dbReference type="GO" id="GO:0051537">
    <property type="term" value="F:2 iron, 2 sulfur cluster binding"/>
    <property type="evidence" value="ECO:0007669"/>
    <property type="project" value="UniProtKB-UniRule"/>
</dbReference>
<dbReference type="GO" id="GO:0016226">
    <property type="term" value="P:iron-sulfur cluster assembly"/>
    <property type="evidence" value="ECO:0007669"/>
    <property type="project" value="UniProtKB-UniRule"/>
</dbReference>
<dbReference type="Pfam" id="PF05093">
    <property type="entry name" value="CIAPIN1"/>
    <property type="match status" value="1"/>
</dbReference>
<dbReference type="AlphaFoldDB" id="A0A6A5BSL2"/>
<dbReference type="OMA" id="KRCLMIT"/>
<dbReference type="PANTHER" id="PTHR13273">
    <property type="entry name" value="ANAMORSIN"/>
    <property type="match status" value="1"/>
</dbReference>
<keyword evidence="16" id="KW-1185">Reference proteome</keyword>
<gene>
    <name evidence="15" type="ORF">FDP41_004085</name>
</gene>
<evidence type="ECO:0000256" key="5">
    <source>
        <dbReference type="ARBA" id="ARBA00022714"/>
    </source>
</evidence>
<dbReference type="Pfam" id="PF08241">
    <property type="entry name" value="Methyltransf_11"/>
    <property type="match status" value="1"/>
</dbReference>
<comment type="cofactor">
    <cofactor evidence="10 12">
        <name>[2Fe-2S] cluster</name>
        <dbReference type="ChEBI" id="CHEBI:190135"/>
    </cofactor>
</comment>
<keyword evidence="3 12" id="KW-0004">4Fe-4S</keyword>
<dbReference type="InterPro" id="IPR007785">
    <property type="entry name" value="Anamorsin"/>
</dbReference>
<evidence type="ECO:0000256" key="8">
    <source>
        <dbReference type="ARBA" id="ARBA00023014"/>
    </source>
</evidence>
<dbReference type="InterPro" id="IPR029063">
    <property type="entry name" value="SAM-dependent_MTases_sf"/>
</dbReference>
<comment type="domain">
    <text evidence="12">The N-terminal domain has structural similarity with S-adenosyl-L-methionine-dependent methyltransferases, but does not bind S-adenosyl-L-methionine. It is required for correct assembly of the 2 Fe-S clusters.</text>
</comment>
<organism evidence="15 16">
    <name type="scientific">Naegleria fowleri</name>
    <name type="common">Brain eating amoeba</name>
    <dbReference type="NCBI Taxonomy" id="5763"/>
    <lineage>
        <taxon>Eukaryota</taxon>
        <taxon>Discoba</taxon>
        <taxon>Heterolobosea</taxon>
        <taxon>Tetramitia</taxon>
        <taxon>Eutetramitia</taxon>
        <taxon>Vahlkampfiidae</taxon>
        <taxon>Naegleria</taxon>
    </lineage>
</organism>
<comment type="subunit">
    <text evidence="12">Monomer.</text>
</comment>
<evidence type="ECO:0000256" key="4">
    <source>
        <dbReference type="ARBA" id="ARBA00022490"/>
    </source>
</evidence>
<feature type="binding site" evidence="12">
    <location>
        <position position="236"/>
    </location>
    <ligand>
        <name>[4Fe-4S] cluster</name>
        <dbReference type="ChEBI" id="CHEBI:49883"/>
    </ligand>
</feature>
<evidence type="ECO:0000256" key="11">
    <source>
        <dbReference type="ARBA" id="ARBA00045504"/>
    </source>
</evidence>
<dbReference type="VEuPathDB" id="AmoebaDB:NF0086380"/>
<dbReference type="GeneID" id="68111303"/>
<proteinExistence type="inferred from homology"/>
<dbReference type="EMBL" id="VFQX01000036">
    <property type="protein sequence ID" value="KAF0976790.1"/>
    <property type="molecule type" value="Genomic_DNA"/>
</dbReference>
<accession>A0A6A5BSL2</accession>